<keyword evidence="1 4" id="KW-0132">Cell division</keyword>
<dbReference type="HAMAP" id="MF_00267">
    <property type="entry name" value="MinC"/>
    <property type="match status" value="1"/>
</dbReference>
<evidence type="ECO:0000256" key="3">
    <source>
        <dbReference type="ARBA" id="ARBA00023306"/>
    </source>
</evidence>
<dbReference type="OrthoDB" id="9790810at2"/>
<feature type="domain" description="Septum formation inhibitor MinC C-terminal" evidence="6">
    <location>
        <begin position="96"/>
        <end position="201"/>
    </location>
</feature>
<dbReference type="GO" id="GO:0000917">
    <property type="term" value="P:division septum assembly"/>
    <property type="evidence" value="ECO:0007669"/>
    <property type="project" value="UniProtKB-KW"/>
</dbReference>
<sequence>MVTLEPGDVGQSVRRSLAGQNLAGVNVTLEIQGDAAPDAVSEAIGMIAVSGGRVSRVRAPRVSVAAPAAPLTEEAARAREESPATASDDPNRTVILPHSLRSGFRREFGGSVVILGDVNPGVEVVAGGDIIVMGALRGVAHAGAYGNTSAIVWARPIASAQIRIADALARSPEGSSLSTMRRLEGPAEAELARIQDERIVISPAFAARLAADGLG</sequence>
<dbReference type="Gene3D" id="2.160.20.70">
    <property type="match status" value="1"/>
</dbReference>
<comment type="function">
    <text evidence="4">Cell division inhibitor that blocks the formation of polar Z ring septums. Rapidly oscillates between the poles of the cell to destabilize FtsZ filaments that have formed before they mature into polar Z rings. Prevents FtsZ polymerization.</text>
</comment>
<dbReference type="InterPro" id="IPR016098">
    <property type="entry name" value="CAP/MinC_C"/>
</dbReference>
<evidence type="ECO:0000256" key="5">
    <source>
        <dbReference type="SAM" id="MobiDB-lite"/>
    </source>
</evidence>
<dbReference type="GO" id="GO:0000902">
    <property type="term" value="P:cell morphogenesis"/>
    <property type="evidence" value="ECO:0007669"/>
    <property type="project" value="InterPro"/>
</dbReference>
<comment type="similarity">
    <text evidence="4">Belongs to the MinC family.</text>
</comment>
<dbReference type="PANTHER" id="PTHR34108:SF1">
    <property type="entry name" value="SEPTUM SITE-DETERMINING PROTEIN MINC"/>
    <property type="match status" value="1"/>
</dbReference>
<evidence type="ECO:0000259" key="6">
    <source>
        <dbReference type="Pfam" id="PF03775"/>
    </source>
</evidence>
<proteinExistence type="inferred from homology"/>
<comment type="subunit">
    <text evidence="4">Interacts with MinD and FtsZ.</text>
</comment>
<dbReference type="PANTHER" id="PTHR34108">
    <property type="entry name" value="SEPTUM SITE-DETERMINING PROTEIN MINC"/>
    <property type="match status" value="1"/>
</dbReference>
<dbReference type="Proteomes" id="UP000277766">
    <property type="component" value="Unassembled WGS sequence"/>
</dbReference>
<evidence type="ECO:0000313" key="7">
    <source>
        <dbReference type="EMBL" id="RTR20292.1"/>
    </source>
</evidence>
<organism evidence="7 8">
    <name type="scientific">Deinococcus radiophilus</name>
    <dbReference type="NCBI Taxonomy" id="32062"/>
    <lineage>
        <taxon>Bacteria</taxon>
        <taxon>Thermotogati</taxon>
        <taxon>Deinococcota</taxon>
        <taxon>Deinococci</taxon>
        <taxon>Deinococcales</taxon>
        <taxon>Deinococcaceae</taxon>
        <taxon>Deinococcus</taxon>
    </lineage>
</organism>
<protein>
    <recommendedName>
        <fullName evidence="4">Probable septum site-determining protein MinC</fullName>
    </recommendedName>
</protein>
<name>A0A3S0K4N0_9DEIO</name>
<evidence type="ECO:0000256" key="1">
    <source>
        <dbReference type="ARBA" id="ARBA00022618"/>
    </source>
</evidence>
<dbReference type="InterPro" id="IPR036145">
    <property type="entry name" value="MinC_C_sf"/>
</dbReference>
<accession>A0A3S0K4N0</accession>
<dbReference type="EMBL" id="RXPE01000054">
    <property type="protein sequence ID" value="RTR20292.1"/>
    <property type="molecule type" value="Genomic_DNA"/>
</dbReference>
<feature type="region of interest" description="Disordered" evidence="5">
    <location>
        <begin position="68"/>
        <end position="94"/>
    </location>
</feature>
<reference evidence="7 8" key="1">
    <citation type="submission" date="2018-12" db="EMBL/GenBank/DDBJ databases">
        <title>Deinococcus radiophilus ATCC 27603 genome sequencing and assembly.</title>
        <authorList>
            <person name="Maclea K.S."/>
            <person name="Maynard C.R."/>
        </authorList>
    </citation>
    <scope>NUCLEOTIDE SEQUENCE [LARGE SCALE GENOMIC DNA]</scope>
    <source>
        <strain evidence="7 8">ATCC 27603</strain>
    </source>
</reference>
<dbReference type="InterPro" id="IPR013033">
    <property type="entry name" value="MinC"/>
</dbReference>
<comment type="caution">
    <text evidence="7">The sequence shown here is derived from an EMBL/GenBank/DDBJ whole genome shotgun (WGS) entry which is preliminary data.</text>
</comment>
<evidence type="ECO:0000256" key="2">
    <source>
        <dbReference type="ARBA" id="ARBA00023210"/>
    </source>
</evidence>
<dbReference type="AlphaFoldDB" id="A0A3S0K4N0"/>
<gene>
    <name evidence="4" type="primary">minC</name>
    <name evidence="7" type="ORF">EJ104_13265</name>
</gene>
<evidence type="ECO:0000256" key="4">
    <source>
        <dbReference type="HAMAP-Rule" id="MF_00267"/>
    </source>
</evidence>
<dbReference type="GO" id="GO:1901891">
    <property type="term" value="P:regulation of cell septum assembly"/>
    <property type="evidence" value="ECO:0007669"/>
    <property type="project" value="InterPro"/>
</dbReference>
<dbReference type="SUPFAM" id="SSF63848">
    <property type="entry name" value="Cell-division inhibitor MinC, C-terminal domain"/>
    <property type="match status" value="1"/>
</dbReference>
<keyword evidence="8" id="KW-1185">Reference proteome</keyword>
<keyword evidence="3 4" id="KW-0131">Cell cycle</keyword>
<keyword evidence="2 4" id="KW-0717">Septation</keyword>
<dbReference type="InterPro" id="IPR005526">
    <property type="entry name" value="Septum_form_inhib_MinC_C"/>
</dbReference>
<evidence type="ECO:0000313" key="8">
    <source>
        <dbReference type="Proteomes" id="UP000277766"/>
    </source>
</evidence>
<dbReference type="Pfam" id="PF03775">
    <property type="entry name" value="MinC_C"/>
    <property type="match status" value="1"/>
</dbReference>